<evidence type="ECO:0000313" key="3">
    <source>
        <dbReference type="Proteomes" id="UP000315295"/>
    </source>
</evidence>
<dbReference type="Proteomes" id="UP000315295">
    <property type="component" value="Unassembled WGS sequence"/>
</dbReference>
<dbReference type="Pfam" id="PF03634">
    <property type="entry name" value="TCP"/>
    <property type="match status" value="1"/>
</dbReference>
<dbReference type="InterPro" id="IPR017887">
    <property type="entry name" value="TF_TCP_subgr"/>
</dbReference>
<organism evidence="2 3">
    <name type="scientific">Malus baccata</name>
    <name type="common">Siberian crab apple</name>
    <name type="synonym">Pyrus baccata</name>
    <dbReference type="NCBI Taxonomy" id="106549"/>
    <lineage>
        <taxon>Eukaryota</taxon>
        <taxon>Viridiplantae</taxon>
        <taxon>Streptophyta</taxon>
        <taxon>Embryophyta</taxon>
        <taxon>Tracheophyta</taxon>
        <taxon>Spermatophyta</taxon>
        <taxon>Magnoliopsida</taxon>
        <taxon>eudicotyledons</taxon>
        <taxon>Gunneridae</taxon>
        <taxon>Pentapetalae</taxon>
        <taxon>rosids</taxon>
        <taxon>fabids</taxon>
        <taxon>Rosales</taxon>
        <taxon>Rosaceae</taxon>
        <taxon>Amygdaloideae</taxon>
        <taxon>Maleae</taxon>
        <taxon>Malus</taxon>
    </lineage>
</organism>
<proteinExistence type="predicted"/>
<reference evidence="2 3" key="1">
    <citation type="journal article" date="2019" name="G3 (Bethesda)">
        <title>Sequencing of a Wild Apple (Malus baccata) Genome Unravels the Differences Between Cultivated and Wild Apple Species Regarding Disease Resistance and Cold Tolerance.</title>
        <authorList>
            <person name="Chen X."/>
        </authorList>
    </citation>
    <scope>NUCLEOTIDE SEQUENCE [LARGE SCALE GENOMIC DNA]</scope>
    <source>
        <strain evidence="3">cv. Shandingzi</strain>
        <tissue evidence="2">Leaves</tissue>
    </source>
</reference>
<dbReference type="STRING" id="106549.A0A540NPX9"/>
<name>A0A540NPX9_MALBA</name>
<gene>
    <name evidence="2" type="ORF">C1H46_001180</name>
</gene>
<accession>A0A540NPX9</accession>
<dbReference type="AlphaFoldDB" id="A0A540NPX9"/>
<feature type="domain" description="TCP" evidence="1">
    <location>
        <begin position="56"/>
        <end position="89"/>
    </location>
</feature>
<protein>
    <recommendedName>
        <fullName evidence="1">TCP domain-containing protein</fullName>
    </recommendedName>
</protein>
<sequence length="111" mass="12604">MALEMILQPVHKLKDRNPTVIPTVILTFSTIQIAPSFQHSQLSDLQLQGQPKPQKQLTQELGHRFDDETIEWLIRHVEPSIIAFTDFGTLSTEPISTTTMFVSSQMPFIPC</sequence>
<dbReference type="EMBL" id="VIEB01000013">
    <property type="protein sequence ID" value="TQE13096.1"/>
    <property type="molecule type" value="Genomic_DNA"/>
</dbReference>
<keyword evidence="3" id="KW-1185">Reference proteome</keyword>
<comment type="caution">
    <text evidence="2">The sequence shown here is derived from an EMBL/GenBank/DDBJ whole genome shotgun (WGS) entry which is preliminary data.</text>
</comment>
<evidence type="ECO:0000313" key="2">
    <source>
        <dbReference type="EMBL" id="TQE13096.1"/>
    </source>
</evidence>
<evidence type="ECO:0000259" key="1">
    <source>
        <dbReference type="Pfam" id="PF03634"/>
    </source>
</evidence>